<reference evidence="3" key="1">
    <citation type="submission" date="2022-08" db="EMBL/GenBank/DDBJ databases">
        <title>Draft genome sequencing of Roseisolibacter agri AW1220.</title>
        <authorList>
            <person name="Tobiishi Y."/>
            <person name="Tonouchi A."/>
        </authorList>
    </citation>
    <scope>NUCLEOTIDE SEQUENCE</scope>
    <source>
        <strain evidence="3">AW1220</strain>
    </source>
</reference>
<evidence type="ECO:0000256" key="1">
    <source>
        <dbReference type="SAM" id="Phobius"/>
    </source>
</evidence>
<sequence length="486" mass="48674">MRIPRRRPDRRGATLVLIAILTVPLVTLAAFALDAGWWQVGANQLQTTADAAALAGARALQLYPTSDTQAKAEAYAAQTAASNRAFSQAVSVTGADVEPMYWTASSATLSASTWAAANAVRVTARATPGLILGGLLRSSAPTVARQGVAWIANVNSGTCVKPWSLPYEELYDRVTSLTGIASTATSPGGGRRPDLSQAQVAALAVGGYSEGARTLVFYGPNTPAAIPAGASGLTAYDGRWEGYNFSGNAGNQSYQANIFGCDLTSVSVTQNNGTTLPGNGTDYECWTMRALTGSSAQTCQSGWIDEAPAYAVSCHYKAPTTTGNGANAVTTHDAGCYASATATALGTAQKVAWGDYVGVGSNAVDHRVIGMVRVLCVFRGLGASASGGSNGNGGSNGGGSNGGGNNGGGNNGGGNNGGGNNGGGNGGGSTGGATAESCAPAGGTTLTNLPIGTLVVAIEGLATMTIDAATELGNVTSTNQRLILVR</sequence>
<keyword evidence="1" id="KW-1133">Transmembrane helix</keyword>
<evidence type="ECO:0000313" key="3">
    <source>
        <dbReference type="EMBL" id="GLC26686.1"/>
    </source>
</evidence>
<dbReference type="Pfam" id="PF13400">
    <property type="entry name" value="Tad"/>
    <property type="match status" value="1"/>
</dbReference>
<organism evidence="3 4">
    <name type="scientific">Roseisolibacter agri</name>
    <dbReference type="NCBI Taxonomy" id="2014610"/>
    <lineage>
        <taxon>Bacteria</taxon>
        <taxon>Pseudomonadati</taxon>
        <taxon>Gemmatimonadota</taxon>
        <taxon>Gemmatimonadia</taxon>
        <taxon>Gemmatimonadales</taxon>
        <taxon>Gemmatimonadaceae</taxon>
        <taxon>Roseisolibacter</taxon>
    </lineage>
</organism>
<dbReference type="EMBL" id="BRXS01000005">
    <property type="protein sequence ID" value="GLC26686.1"/>
    <property type="molecule type" value="Genomic_DNA"/>
</dbReference>
<keyword evidence="1" id="KW-0472">Membrane</keyword>
<dbReference type="RefSeq" id="WP_284351142.1">
    <property type="nucleotide sequence ID" value="NZ_BRXS01000005.1"/>
</dbReference>
<protein>
    <recommendedName>
        <fullName evidence="2">Putative Flp pilus-assembly TadG-like N-terminal domain-containing protein</fullName>
    </recommendedName>
</protein>
<feature type="transmembrane region" description="Helical" evidence="1">
    <location>
        <begin position="12"/>
        <end position="38"/>
    </location>
</feature>
<feature type="domain" description="Putative Flp pilus-assembly TadG-like N-terminal" evidence="2">
    <location>
        <begin position="12"/>
        <end position="59"/>
    </location>
</feature>
<name>A0AA37QBJ5_9BACT</name>
<dbReference type="AlphaFoldDB" id="A0AA37QBJ5"/>
<proteinExistence type="predicted"/>
<evidence type="ECO:0000259" key="2">
    <source>
        <dbReference type="Pfam" id="PF13400"/>
    </source>
</evidence>
<evidence type="ECO:0000313" key="4">
    <source>
        <dbReference type="Proteomes" id="UP001161325"/>
    </source>
</evidence>
<keyword evidence="4" id="KW-1185">Reference proteome</keyword>
<keyword evidence="1" id="KW-0812">Transmembrane</keyword>
<dbReference type="Proteomes" id="UP001161325">
    <property type="component" value="Unassembled WGS sequence"/>
</dbReference>
<comment type="caution">
    <text evidence="3">The sequence shown here is derived from an EMBL/GenBank/DDBJ whole genome shotgun (WGS) entry which is preliminary data.</text>
</comment>
<gene>
    <name evidence="3" type="ORF">rosag_31990</name>
</gene>
<dbReference type="InterPro" id="IPR028087">
    <property type="entry name" value="Tad_N"/>
</dbReference>
<accession>A0AA37QBJ5</accession>